<comment type="caution">
    <text evidence="1">The sequence shown here is derived from an EMBL/GenBank/DDBJ whole genome shotgun (WGS) entry which is preliminary data.</text>
</comment>
<proteinExistence type="predicted"/>
<keyword evidence="2" id="KW-1185">Reference proteome</keyword>
<dbReference type="Proteomes" id="UP000439903">
    <property type="component" value="Unassembled WGS sequence"/>
</dbReference>
<gene>
    <name evidence="1" type="ORF">F8M41_009290</name>
</gene>
<name>A0A8H4EVA6_GIGMA</name>
<reference evidence="1 2" key="1">
    <citation type="journal article" date="2019" name="Environ. Microbiol.">
        <title>At the nexus of three kingdoms: the genome of the mycorrhizal fungus Gigaspora margarita provides insights into plant, endobacterial and fungal interactions.</title>
        <authorList>
            <person name="Venice F."/>
            <person name="Ghignone S."/>
            <person name="Salvioli di Fossalunga A."/>
            <person name="Amselem J."/>
            <person name="Novero M."/>
            <person name="Xianan X."/>
            <person name="Sedzielewska Toro K."/>
            <person name="Morin E."/>
            <person name="Lipzen A."/>
            <person name="Grigoriev I.V."/>
            <person name="Henrissat B."/>
            <person name="Martin F.M."/>
            <person name="Bonfante P."/>
        </authorList>
    </citation>
    <scope>NUCLEOTIDE SEQUENCE [LARGE SCALE GENOMIC DNA]</scope>
    <source>
        <strain evidence="1 2">BEG34</strain>
    </source>
</reference>
<organism evidence="1 2">
    <name type="scientific">Gigaspora margarita</name>
    <dbReference type="NCBI Taxonomy" id="4874"/>
    <lineage>
        <taxon>Eukaryota</taxon>
        <taxon>Fungi</taxon>
        <taxon>Fungi incertae sedis</taxon>
        <taxon>Mucoromycota</taxon>
        <taxon>Glomeromycotina</taxon>
        <taxon>Glomeromycetes</taxon>
        <taxon>Diversisporales</taxon>
        <taxon>Gigasporaceae</taxon>
        <taxon>Gigaspora</taxon>
    </lineage>
</organism>
<evidence type="ECO:0000313" key="1">
    <source>
        <dbReference type="EMBL" id="KAF0558398.1"/>
    </source>
</evidence>
<protein>
    <submittedName>
        <fullName evidence="1">Uncharacterized protein</fullName>
    </submittedName>
</protein>
<dbReference type="OrthoDB" id="2536450at2759"/>
<dbReference type="EMBL" id="WTPW01000021">
    <property type="protein sequence ID" value="KAF0558398.1"/>
    <property type="molecule type" value="Genomic_DNA"/>
</dbReference>
<evidence type="ECO:0000313" key="2">
    <source>
        <dbReference type="Proteomes" id="UP000439903"/>
    </source>
</evidence>
<dbReference type="AlphaFoldDB" id="A0A8H4EVA6"/>
<accession>A0A8H4EVA6</accession>
<sequence>MLISFYTDYITCVPIHALIQLLPIIPEIGNIKKNPKEVLNFLDQIDQFSIDAIAVANPGQVCTQCNKDIINTFGNFLKNNILALQVLAQVGINQTRIDTMTIGVAVKYGITFEDGEIPDNSSK</sequence>